<dbReference type="RefSeq" id="WP_212963755.1">
    <property type="nucleotide sequence ID" value="NZ_BOQT01000018.1"/>
</dbReference>
<dbReference type="EMBL" id="BOQT01000018">
    <property type="protein sequence ID" value="GIN22644.1"/>
    <property type="molecule type" value="Genomic_DNA"/>
</dbReference>
<gene>
    <name evidence="1" type="ORF">J1TS3_37780</name>
</gene>
<evidence type="ECO:0000313" key="2">
    <source>
        <dbReference type="Proteomes" id="UP000680279"/>
    </source>
</evidence>
<proteinExistence type="predicted"/>
<sequence length="94" mass="10851">MNNYFESVVESLTIDDLRVLGVLSDNEAEVKFKAITKKMLNEMSELSTANFRKSIYRLEIAKFINIVIGQKDHRVYITEFGQRALFTSLSEEVI</sequence>
<dbReference type="Proteomes" id="UP000680279">
    <property type="component" value="Unassembled WGS sequence"/>
</dbReference>
<organism evidence="1 2">
    <name type="scientific">Siminovitchia fordii</name>
    <dbReference type="NCBI Taxonomy" id="254759"/>
    <lineage>
        <taxon>Bacteria</taxon>
        <taxon>Bacillati</taxon>
        <taxon>Bacillota</taxon>
        <taxon>Bacilli</taxon>
        <taxon>Bacillales</taxon>
        <taxon>Bacillaceae</taxon>
        <taxon>Siminovitchia</taxon>
    </lineage>
</organism>
<evidence type="ECO:0000313" key="1">
    <source>
        <dbReference type="EMBL" id="GIN22644.1"/>
    </source>
</evidence>
<comment type="caution">
    <text evidence="1">The sequence shown here is derived from an EMBL/GenBank/DDBJ whole genome shotgun (WGS) entry which is preliminary data.</text>
</comment>
<name>A0ABQ4KA91_9BACI</name>
<keyword evidence="2" id="KW-1185">Reference proteome</keyword>
<protein>
    <submittedName>
        <fullName evidence="1">Uncharacterized protein</fullName>
    </submittedName>
</protein>
<dbReference type="Gene3D" id="1.10.10.10">
    <property type="entry name" value="Winged helix-like DNA-binding domain superfamily/Winged helix DNA-binding domain"/>
    <property type="match status" value="1"/>
</dbReference>
<accession>A0ABQ4KA91</accession>
<reference evidence="1 2" key="1">
    <citation type="submission" date="2021-03" db="EMBL/GenBank/DDBJ databases">
        <title>Antimicrobial resistance genes in bacteria isolated from Japanese honey, and their potential for conferring macrolide and lincosamide resistance in the American foulbrood pathogen Paenibacillus larvae.</title>
        <authorList>
            <person name="Okamoto M."/>
            <person name="Kumagai M."/>
            <person name="Kanamori H."/>
            <person name="Takamatsu D."/>
        </authorList>
    </citation>
    <scope>NUCLEOTIDE SEQUENCE [LARGE SCALE GENOMIC DNA]</scope>
    <source>
        <strain evidence="1 2">J1TS3</strain>
    </source>
</reference>
<dbReference type="InterPro" id="IPR036388">
    <property type="entry name" value="WH-like_DNA-bd_sf"/>
</dbReference>